<name>A0A2U8I509_9GAMM</name>
<dbReference type="EMBL" id="CP021659">
    <property type="protein sequence ID" value="AWK14237.1"/>
    <property type="molecule type" value="Genomic_DNA"/>
</dbReference>
<proteinExistence type="predicted"/>
<dbReference type="Proteomes" id="UP000261875">
    <property type="component" value="Chromosome"/>
</dbReference>
<dbReference type="AlphaFoldDB" id="A0A2U8I509"/>
<reference evidence="1 2" key="1">
    <citation type="submission" date="2017-05" db="EMBL/GenBank/DDBJ databases">
        <title>Genome sequence of Candidatus Fukatsuia symbiotica and Candidatus Hamiltonella defensa from Acyrthosiphon pisum strain 5D.</title>
        <authorList>
            <person name="Patel V.A."/>
            <person name="Chevignon G."/>
            <person name="Russell J.A."/>
            <person name="Oliver K.M."/>
        </authorList>
    </citation>
    <scope>NUCLEOTIDE SEQUENCE [LARGE SCALE GENOMIC DNA]</scope>
    <source>
        <strain evidence="1 2">5D</strain>
    </source>
</reference>
<evidence type="ECO:0000313" key="2">
    <source>
        <dbReference type="Proteomes" id="UP000261875"/>
    </source>
</evidence>
<keyword evidence="2" id="KW-1185">Reference proteome</keyword>
<dbReference type="KEGG" id="fsm:CCS41_06740"/>
<evidence type="ECO:0000313" key="1">
    <source>
        <dbReference type="EMBL" id="AWK14237.1"/>
    </source>
</evidence>
<protein>
    <submittedName>
        <fullName evidence="1">Uncharacterized protein</fullName>
    </submittedName>
</protein>
<gene>
    <name evidence="1" type="ORF">CCS41_06740</name>
</gene>
<sequence>MINIRCKSLFEIFLSDTQTRKKREKKRNLLFVYNKRESMSILRAFLTNDLTKTRRAQEIPNRF</sequence>
<organism evidence="1 2">
    <name type="scientific">Candidatus Fukatsuia symbiotica</name>
    <dbReference type="NCBI Taxonomy" id="1878942"/>
    <lineage>
        <taxon>Bacteria</taxon>
        <taxon>Pseudomonadati</taxon>
        <taxon>Pseudomonadota</taxon>
        <taxon>Gammaproteobacteria</taxon>
        <taxon>Enterobacterales</taxon>
        <taxon>Yersiniaceae</taxon>
        <taxon>Candidatus Fukatsuia</taxon>
    </lineage>
</organism>
<accession>A0A2U8I509</accession>